<name>A0A5K7YJE4_9BACT</name>
<dbReference type="SMART" id="SM00790">
    <property type="entry name" value="AFOR_N"/>
    <property type="match status" value="1"/>
</dbReference>
<dbReference type="InterPro" id="IPR013984">
    <property type="entry name" value="Ald_Fedxn_OxRdtase_dom2"/>
</dbReference>
<evidence type="ECO:0000259" key="9">
    <source>
        <dbReference type="SMART" id="SM00790"/>
    </source>
</evidence>
<protein>
    <submittedName>
        <fullName evidence="10">Aldehyde ferredoxin oxidoreductase</fullName>
    </submittedName>
</protein>
<dbReference type="SUPFAM" id="SSF56228">
    <property type="entry name" value="Aldehyde ferredoxin oxidoreductase, N-terminal domain"/>
    <property type="match status" value="1"/>
</dbReference>
<dbReference type="GO" id="GO:0009055">
    <property type="term" value="F:electron transfer activity"/>
    <property type="evidence" value="ECO:0007669"/>
    <property type="project" value="InterPro"/>
</dbReference>
<evidence type="ECO:0000256" key="3">
    <source>
        <dbReference type="ARBA" id="ARBA00022485"/>
    </source>
</evidence>
<evidence type="ECO:0000256" key="4">
    <source>
        <dbReference type="ARBA" id="ARBA00022723"/>
    </source>
</evidence>
<dbReference type="KEGG" id="dalk:DSCA_08210"/>
<dbReference type="PANTHER" id="PTHR30038:SF0">
    <property type="entry name" value="TUNGSTEN-CONTAINING ALDEHYDE FERREDOXIN OXIDOREDUCTASE"/>
    <property type="match status" value="1"/>
</dbReference>
<evidence type="ECO:0000313" key="11">
    <source>
        <dbReference type="Proteomes" id="UP000427906"/>
    </source>
</evidence>
<feature type="domain" description="Aldehyde ferredoxin oxidoreductase N-terminal" evidence="9">
    <location>
        <begin position="9"/>
        <end position="210"/>
    </location>
</feature>
<evidence type="ECO:0000256" key="2">
    <source>
        <dbReference type="ARBA" id="ARBA00011032"/>
    </source>
</evidence>
<sequence length="650" mass="71171">MGGELMTGWCGTVLDVNLTTGCITRCRLDRDLARLFLGGRGLNAWTLFDRVPPGADPLGPENVLCLAPGTLTATLLCLSSRLHVSTLSPYSGILGDGNAGGAFAHTLKRAGYDQIVVSGRAEAPVYLWIEDDRAALLPADDLWGTSVWDATDRLTDRHGNRTSVACIGQAGENLVRQASTMVDKYASAARGSGAVWGSKRLKAIVVHGSRPVTLHDRDRFVSLARADRKYLATDSVQQEVAAVYGSHYGMTHWFPGYRHFQSELPADAVPRALRPEAWKQYEVGRSGCRSCHIKCKNIYEIPGGRRKGERGEALEYEAIYCLGTNCGIEDPVAIMEMENLADLYGIDVIALGNTIALAKDLYHRGIITDALTDGLPLAWENADAQVELIHKTVLRQGFGNLIAEGLYSLARHIGRGAMDYCYHVKGLSRGPHPPGFYALAHAVSSRGADHLRGRSWSVGDNSPEEILTTLVDRRILTDDPVHSITAGQRATAIADAIGRCKGAVNSWVCAVPLIWKSALWDGLAELLEAATGIDFKREDIVDTADRIQAVERAFNVRQGITIAHDGLPQKPEVKESPEGEKQREAHFRMLRRYYRRHGYDPDTGIPLTETLERLKIPDVGTRIAADGPYPPWDGPPLWDLDAYPRGGTRV</sequence>
<keyword evidence="4" id="KW-0479">Metal-binding</keyword>
<dbReference type="EMBL" id="AP021874">
    <property type="protein sequence ID" value="BBO66891.1"/>
    <property type="molecule type" value="Genomic_DNA"/>
</dbReference>
<dbReference type="GO" id="GO:0046872">
    <property type="term" value="F:metal ion binding"/>
    <property type="evidence" value="ECO:0007669"/>
    <property type="project" value="UniProtKB-KW"/>
</dbReference>
<evidence type="ECO:0000256" key="1">
    <source>
        <dbReference type="ARBA" id="ARBA00001966"/>
    </source>
</evidence>
<dbReference type="Pfam" id="PF01314">
    <property type="entry name" value="AFOR_C"/>
    <property type="match status" value="1"/>
</dbReference>
<dbReference type="InterPro" id="IPR051919">
    <property type="entry name" value="W-dependent_AOR"/>
</dbReference>
<evidence type="ECO:0000256" key="6">
    <source>
        <dbReference type="ARBA" id="ARBA00023004"/>
    </source>
</evidence>
<dbReference type="InterPro" id="IPR013983">
    <property type="entry name" value="Ald_Fedxn_OxRdtase_N"/>
</dbReference>
<dbReference type="InterPro" id="IPR001203">
    <property type="entry name" value="OxRdtase_Ald_Fedxn_C"/>
</dbReference>
<proteinExistence type="inferred from homology"/>
<evidence type="ECO:0000313" key="10">
    <source>
        <dbReference type="EMBL" id="BBO66891.1"/>
    </source>
</evidence>
<gene>
    <name evidence="10" type="ORF">DSCA_08210</name>
</gene>
<dbReference type="GO" id="GO:0016625">
    <property type="term" value="F:oxidoreductase activity, acting on the aldehyde or oxo group of donors, iron-sulfur protein as acceptor"/>
    <property type="evidence" value="ECO:0007669"/>
    <property type="project" value="InterPro"/>
</dbReference>
<dbReference type="Proteomes" id="UP000427906">
    <property type="component" value="Chromosome"/>
</dbReference>
<dbReference type="Gene3D" id="3.60.9.10">
    <property type="entry name" value="Aldehyde ferredoxin oxidoreductase, N-terminal domain"/>
    <property type="match status" value="1"/>
</dbReference>
<reference evidence="10 11" key="1">
    <citation type="submission" date="2019-11" db="EMBL/GenBank/DDBJ databases">
        <title>Comparative genomics of hydrocarbon-degrading Desulfosarcina strains.</title>
        <authorList>
            <person name="Watanabe M."/>
            <person name="Kojima H."/>
            <person name="Fukui M."/>
        </authorList>
    </citation>
    <scope>NUCLEOTIDE SEQUENCE [LARGE SCALE GENOMIC DNA]</scope>
    <source>
        <strain evidence="10 11">PL12</strain>
    </source>
</reference>
<keyword evidence="6" id="KW-0408">Iron</keyword>
<evidence type="ECO:0000256" key="7">
    <source>
        <dbReference type="ARBA" id="ARBA00023014"/>
    </source>
</evidence>
<dbReference type="InterPro" id="IPR036021">
    <property type="entry name" value="Tungsten_al_ferr_oxy-like_C"/>
</dbReference>
<dbReference type="PANTHER" id="PTHR30038">
    <property type="entry name" value="ALDEHYDE FERREDOXIN OXIDOREDUCTASE"/>
    <property type="match status" value="1"/>
</dbReference>
<dbReference type="RefSeq" id="WP_231716371.1">
    <property type="nucleotide sequence ID" value="NZ_AP021874.1"/>
</dbReference>
<evidence type="ECO:0000256" key="5">
    <source>
        <dbReference type="ARBA" id="ARBA00023002"/>
    </source>
</evidence>
<dbReference type="Gene3D" id="1.10.599.10">
    <property type="entry name" value="Aldehyde Ferredoxin Oxidoreductase Protein, subunit A, domain 3"/>
    <property type="match status" value="1"/>
</dbReference>
<evidence type="ECO:0000256" key="8">
    <source>
        <dbReference type="ARBA" id="ARBA00049934"/>
    </source>
</evidence>
<organism evidence="10 11">
    <name type="scientific">Desulfosarcina alkanivorans</name>
    <dbReference type="NCBI Taxonomy" id="571177"/>
    <lineage>
        <taxon>Bacteria</taxon>
        <taxon>Pseudomonadati</taxon>
        <taxon>Thermodesulfobacteriota</taxon>
        <taxon>Desulfobacteria</taxon>
        <taxon>Desulfobacterales</taxon>
        <taxon>Desulfosarcinaceae</taxon>
        <taxon>Desulfosarcina</taxon>
    </lineage>
</organism>
<keyword evidence="11" id="KW-1185">Reference proteome</keyword>
<dbReference type="Gene3D" id="1.10.569.10">
    <property type="entry name" value="Aldehyde Ferredoxin Oxidoreductase Protein, subunit A, domain 2"/>
    <property type="match status" value="1"/>
</dbReference>
<dbReference type="Pfam" id="PF02730">
    <property type="entry name" value="AFOR_N"/>
    <property type="match status" value="1"/>
</dbReference>
<dbReference type="AlphaFoldDB" id="A0A5K7YJE4"/>
<dbReference type="SUPFAM" id="SSF48310">
    <property type="entry name" value="Aldehyde ferredoxin oxidoreductase, C-terminal domains"/>
    <property type="match status" value="1"/>
</dbReference>
<accession>A0A5K7YJE4</accession>
<dbReference type="InterPro" id="IPR036503">
    <property type="entry name" value="Ald_Fedxn_OxRdtase_N_sf"/>
</dbReference>
<keyword evidence="3" id="KW-0004">4Fe-4S</keyword>
<keyword evidence="5" id="KW-0560">Oxidoreductase</keyword>
<comment type="cofactor">
    <cofactor evidence="1">
        <name>[4Fe-4S] cluster</name>
        <dbReference type="ChEBI" id="CHEBI:49883"/>
    </cofactor>
</comment>
<dbReference type="GO" id="GO:0051539">
    <property type="term" value="F:4 iron, 4 sulfur cluster binding"/>
    <property type="evidence" value="ECO:0007669"/>
    <property type="project" value="UniProtKB-KW"/>
</dbReference>
<comment type="similarity">
    <text evidence="2">Belongs to the AOR/FOR family.</text>
</comment>
<dbReference type="InterPro" id="IPR013985">
    <property type="entry name" value="Ald_Fedxn_OxRdtase_dom3"/>
</dbReference>
<comment type="cofactor">
    <cofactor evidence="8">
        <name>tungstopterin</name>
        <dbReference type="ChEBI" id="CHEBI:30402"/>
    </cofactor>
</comment>
<keyword evidence="7" id="KW-0411">Iron-sulfur</keyword>